<dbReference type="PANTHER" id="PTHR46796:SF10">
    <property type="entry name" value="TRANSCRIPTIONAL ACTIVATOR FEAR"/>
    <property type="match status" value="1"/>
</dbReference>
<keyword evidence="3" id="KW-0804">Transcription</keyword>
<dbReference type="InterPro" id="IPR011051">
    <property type="entry name" value="RmlC_Cupin_sf"/>
</dbReference>
<dbReference type="InterPro" id="IPR018060">
    <property type="entry name" value="HTH_AraC"/>
</dbReference>
<keyword evidence="6" id="KW-1185">Reference proteome</keyword>
<dbReference type="Pfam" id="PF12833">
    <property type="entry name" value="HTH_18"/>
    <property type="match status" value="1"/>
</dbReference>
<evidence type="ECO:0000259" key="4">
    <source>
        <dbReference type="PROSITE" id="PS01124"/>
    </source>
</evidence>
<evidence type="ECO:0000256" key="1">
    <source>
        <dbReference type="ARBA" id="ARBA00023015"/>
    </source>
</evidence>
<dbReference type="InterPro" id="IPR050204">
    <property type="entry name" value="AraC_XylS_family_regulators"/>
</dbReference>
<proteinExistence type="predicted"/>
<feature type="domain" description="HTH araC/xylS-type" evidence="4">
    <location>
        <begin position="138"/>
        <end position="236"/>
    </location>
</feature>
<dbReference type="GO" id="GO:0043565">
    <property type="term" value="F:sequence-specific DNA binding"/>
    <property type="evidence" value="ECO:0007669"/>
    <property type="project" value="InterPro"/>
</dbReference>
<keyword evidence="1" id="KW-0805">Transcription regulation</keyword>
<dbReference type="Gene3D" id="1.10.10.60">
    <property type="entry name" value="Homeodomain-like"/>
    <property type="match status" value="2"/>
</dbReference>
<evidence type="ECO:0000313" key="5">
    <source>
        <dbReference type="EMBL" id="KDM91137.1"/>
    </source>
</evidence>
<dbReference type="SUPFAM" id="SSF51182">
    <property type="entry name" value="RmlC-like cupins"/>
    <property type="match status" value="1"/>
</dbReference>
<dbReference type="SUPFAM" id="SSF46689">
    <property type="entry name" value="Homeodomain-like"/>
    <property type="match status" value="2"/>
</dbReference>
<dbReference type="Proteomes" id="UP000027192">
    <property type="component" value="Unassembled WGS sequence"/>
</dbReference>
<evidence type="ECO:0000256" key="2">
    <source>
        <dbReference type="ARBA" id="ARBA00023125"/>
    </source>
</evidence>
<evidence type="ECO:0000256" key="3">
    <source>
        <dbReference type="ARBA" id="ARBA00023163"/>
    </source>
</evidence>
<dbReference type="RefSeq" id="WP_036753365.1">
    <property type="nucleotide sequence ID" value="NZ_JAGSGC010000009.1"/>
</dbReference>
<dbReference type="PROSITE" id="PS01124">
    <property type="entry name" value="HTH_ARAC_FAMILY_2"/>
    <property type="match status" value="1"/>
</dbReference>
<dbReference type="EMBL" id="JMIB01000026">
    <property type="protein sequence ID" value="KDM91137.1"/>
    <property type="molecule type" value="Genomic_DNA"/>
</dbReference>
<reference evidence="5 6" key="1">
    <citation type="submission" date="2014-04" db="EMBL/GenBank/DDBJ databases">
        <title>Draft genome sequence of Photobacterium halotolerans S2753: a solonamide, ngercheumicin and holomycin producer.</title>
        <authorList>
            <person name="Machado H.R."/>
            <person name="Gram L."/>
        </authorList>
    </citation>
    <scope>NUCLEOTIDE SEQUENCE [LARGE SCALE GENOMIC DNA]</scope>
    <source>
        <strain evidence="5 6">S2753</strain>
    </source>
</reference>
<gene>
    <name evidence="5" type="ORF">EA58_13385</name>
</gene>
<keyword evidence="2" id="KW-0238">DNA-binding</keyword>
<dbReference type="OrthoDB" id="5740883at2"/>
<organism evidence="5 6">
    <name type="scientific">Photobacterium galatheae</name>
    <dbReference type="NCBI Taxonomy" id="1654360"/>
    <lineage>
        <taxon>Bacteria</taxon>
        <taxon>Pseudomonadati</taxon>
        <taxon>Pseudomonadota</taxon>
        <taxon>Gammaproteobacteria</taxon>
        <taxon>Vibrionales</taxon>
        <taxon>Vibrionaceae</taxon>
        <taxon>Photobacterium</taxon>
    </lineage>
</organism>
<dbReference type="STRING" id="1654360.EA58_13385"/>
<dbReference type="GO" id="GO:0003700">
    <property type="term" value="F:DNA-binding transcription factor activity"/>
    <property type="evidence" value="ECO:0007669"/>
    <property type="project" value="InterPro"/>
</dbReference>
<dbReference type="InterPro" id="IPR020449">
    <property type="entry name" value="Tscrpt_reg_AraC-type_HTH"/>
</dbReference>
<dbReference type="SMART" id="SM00342">
    <property type="entry name" value="HTH_ARAC"/>
    <property type="match status" value="1"/>
</dbReference>
<dbReference type="Gene3D" id="2.60.120.10">
    <property type="entry name" value="Jelly Rolls"/>
    <property type="match status" value="1"/>
</dbReference>
<comment type="caution">
    <text evidence="5">The sequence shown here is derived from an EMBL/GenBank/DDBJ whole genome shotgun (WGS) entry which is preliminary data.</text>
</comment>
<protein>
    <recommendedName>
        <fullName evidence="4">HTH araC/xylS-type domain-containing protein</fullName>
    </recommendedName>
</protein>
<dbReference type="InterPro" id="IPR009057">
    <property type="entry name" value="Homeodomain-like_sf"/>
</dbReference>
<dbReference type="PRINTS" id="PR00032">
    <property type="entry name" value="HTHARAC"/>
</dbReference>
<dbReference type="AlphaFoldDB" id="A0A066RTY3"/>
<dbReference type="PANTHER" id="PTHR46796">
    <property type="entry name" value="HTH-TYPE TRANSCRIPTIONAL ACTIVATOR RHAS-RELATED"/>
    <property type="match status" value="1"/>
</dbReference>
<name>A0A066RTY3_9GAMM</name>
<dbReference type="InterPro" id="IPR014710">
    <property type="entry name" value="RmlC-like_jellyroll"/>
</dbReference>
<accession>A0A066RTY3</accession>
<sequence>MMIRLSIRSYSLTMRAHEHHYHQLVFPLAGNITLDMADFKGKAGPGQCVVIPAASRHGFQADEKSRFLVADTDRLPSEMLQLPRPLFTMSSELTAYCHFLDLQLSQSAQPELVKSMSGLFSHLLTNEKVHVVRDHRIARVLEVLNRDLSQSLPLRELAALACLSLSQYKVLFQAQLGMTTGKYLQKQRMMKARALLSHSDLPVSHIAEQVGFTDLSAFSRRFMAYWGETPRQIRHR</sequence>
<evidence type="ECO:0000313" key="6">
    <source>
        <dbReference type="Proteomes" id="UP000027192"/>
    </source>
</evidence>